<dbReference type="EMBL" id="CP003811">
    <property type="protein sequence ID" value="AIQ89172.1"/>
    <property type="molecule type" value="Genomic_DNA"/>
</dbReference>
<gene>
    <name evidence="1" type="ORF">MOC_1417</name>
</gene>
<evidence type="ECO:0000313" key="1">
    <source>
        <dbReference type="EMBL" id="AIQ89172.1"/>
    </source>
</evidence>
<dbReference type="Proteomes" id="UP000029492">
    <property type="component" value="Chromosome"/>
</dbReference>
<evidence type="ECO:0000313" key="2">
    <source>
        <dbReference type="Proteomes" id="UP000029492"/>
    </source>
</evidence>
<sequence length="254" mass="30307">MSGTPSCSLLVRTYADDAQRLEFLLKSIDKYCKELDEYVVVCRERCRSAIEPIVSRYSRFKFSICPDYDFDYIGQQITKLRSHIYTNCDFVLHVDSDCIFIKPFDLASHFFNGLPVLYHREYDYFYREKVEMPWQYITSKFLCRQVDFEFMALFPLIYPRRLYVDLEEWFSGTHGFGYEGIEPRLKLRHEFSEFNLMGAFSYYRPTDTPAYHIHLNWGDCNPEHFVKQYCLSGERADRSAGSEEILEIERIIDL</sequence>
<dbReference type="HOGENOM" id="CLU_1093311_0_0_5"/>
<dbReference type="InterPro" id="IPR045499">
    <property type="entry name" value="DUF6492"/>
</dbReference>
<dbReference type="AlphaFoldDB" id="A0A089NP54"/>
<dbReference type="Pfam" id="PF20102">
    <property type="entry name" value="DUF6492"/>
    <property type="match status" value="1"/>
</dbReference>
<keyword evidence="2" id="KW-1185">Reference proteome</keyword>
<dbReference type="RefSeq" id="WP_124263017.1">
    <property type="nucleotide sequence ID" value="NZ_CP003811.1"/>
</dbReference>
<organism evidence="1 2">
    <name type="scientific">Methylobacterium oryzae CBMB20</name>
    <dbReference type="NCBI Taxonomy" id="693986"/>
    <lineage>
        <taxon>Bacteria</taxon>
        <taxon>Pseudomonadati</taxon>
        <taxon>Pseudomonadota</taxon>
        <taxon>Alphaproteobacteria</taxon>
        <taxon>Hyphomicrobiales</taxon>
        <taxon>Methylobacteriaceae</taxon>
        <taxon>Methylobacterium</taxon>
    </lineage>
</organism>
<reference evidence="1 2" key="1">
    <citation type="journal article" date="2014" name="PLoS ONE">
        <title>Genome Information of Methylobacterium oryzae, a Plant-Probiotic Methylotroph in the Phyllosphere.</title>
        <authorList>
            <person name="Kwak M.J."/>
            <person name="Jeong H."/>
            <person name="Madhaiyan M."/>
            <person name="Lee Y."/>
            <person name="Sa T.M."/>
            <person name="Oh T.K."/>
            <person name="Kim J.F."/>
        </authorList>
    </citation>
    <scope>NUCLEOTIDE SEQUENCE [LARGE SCALE GENOMIC DNA]</scope>
    <source>
        <strain evidence="1 2">CBMB20</strain>
    </source>
</reference>
<dbReference type="KEGG" id="mor:MOC_1417"/>
<protein>
    <submittedName>
        <fullName evidence="1">Protein of unassigned function</fullName>
    </submittedName>
</protein>
<proteinExistence type="predicted"/>
<name>A0A089NP54_9HYPH</name>
<dbReference type="eggNOG" id="ENOG503392S">
    <property type="taxonomic scope" value="Bacteria"/>
</dbReference>
<accession>A0A089NP54</accession>